<feature type="region of interest" description="Disordered" evidence="2">
    <location>
        <begin position="937"/>
        <end position="967"/>
    </location>
</feature>
<evidence type="ECO:0000313" key="4">
    <source>
        <dbReference type="Proteomes" id="UP000242791"/>
    </source>
</evidence>
<evidence type="ECO:0000256" key="1">
    <source>
        <dbReference type="SAM" id="Coils"/>
    </source>
</evidence>
<dbReference type="VEuPathDB" id="FungiDB:ACJ73_03562"/>
<dbReference type="InterPro" id="IPR022198">
    <property type="entry name" value="DUF3723"/>
</dbReference>
<organism evidence="3 4">
    <name type="scientific">Blastomyces percursus</name>
    <dbReference type="NCBI Taxonomy" id="1658174"/>
    <lineage>
        <taxon>Eukaryota</taxon>
        <taxon>Fungi</taxon>
        <taxon>Dikarya</taxon>
        <taxon>Ascomycota</taxon>
        <taxon>Pezizomycotina</taxon>
        <taxon>Eurotiomycetes</taxon>
        <taxon>Eurotiomycetidae</taxon>
        <taxon>Onygenales</taxon>
        <taxon>Ajellomycetaceae</taxon>
        <taxon>Blastomyces</taxon>
    </lineage>
</organism>
<reference evidence="3 4" key="1">
    <citation type="submission" date="2015-08" db="EMBL/GenBank/DDBJ databases">
        <title>Emmonsia species relationships and genome sequence.</title>
        <authorList>
            <person name="Cuomo C.A."/>
            <person name="Schwartz I.S."/>
            <person name="Kenyon C."/>
            <person name="De Hoog G.S."/>
            <person name="Govender N.P."/>
            <person name="Botha A."/>
            <person name="Moreno L."/>
            <person name="De Vries M."/>
            <person name="Munoz J.F."/>
            <person name="Stielow J.B."/>
        </authorList>
    </citation>
    <scope>NUCLEOTIDE SEQUENCE [LARGE SCALE GENOMIC DNA]</scope>
    <source>
        <strain evidence="3 4">EI222</strain>
    </source>
</reference>
<dbReference type="Pfam" id="PF12520">
    <property type="entry name" value="DUF3723"/>
    <property type="match status" value="1"/>
</dbReference>
<feature type="coiled-coil region" evidence="1">
    <location>
        <begin position="743"/>
        <end position="770"/>
    </location>
</feature>
<keyword evidence="1" id="KW-0175">Coiled coil</keyword>
<dbReference type="STRING" id="1658174.A0A1J9Q8F4"/>
<keyword evidence="4" id="KW-1185">Reference proteome</keyword>
<comment type="caution">
    <text evidence="3">The sequence shown here is derived from an EMBL/GenBank/DDBJ whole genome shotgun (WGS) entry which is preliminary data.</text>
</comment>
<accession>A0A1J9Q8F4</accession>
<evidence type="ECO:0000313" key="3">
    <source>
        <dbReference type="EMBL" id="OJD25070.1"/>
    </source>
</evidence>
<dbReference type="Proteomes" id="UP000242791">
    <property type="component" value="Unassembled WGS sequence"/>
</dbReference>
<gene>
    <name evidence="3" type="ORF">ACJ73_03562</name>
</gene>
<name>A0A1J9Q8F4_9EURO</name>
<protein>
    <submittedName>
        <fullName evidence="3">Uncharacterized protein</fullName>
    </submittedName>
</protein>
<dbReference type="EMBL" id="LGTZ01000437">
    <property type="protein sequence ID" value="OJD25070.1"/>
    <property type="molecule type" value="Genomic_DNA"/>
</dbReference>
<dbReference type="OrthoDB" id="4227485at2759"/>
<proteinExistence type="predicted"/>
<sequence>MRQIFVDEHARRLAEDRSSSFRGSALVRLEDLDFGVEGSRMPDGKNIKKLSDIFAKVACKRLEPENRIPVVISQQALDEAMKLSHITPQALLEPPQRFPTLTFPPGFHLQCYEGRSRVEAAKNQMKTMLPEDRWWAVDLYLESISWSPHIRSTLADQILGAGPELRRNLMEQYSNAANFSDGEIYLKICHYQEQGQMSLDKAHNFAEKCWWARLSNNKQDNLTRLFKHKVYRNAFDKLRSVPALCRGLRLARMKDLISMRCPKEVEHYLVCHVMGIWTAILSGRTEWMLQLDVDTVEYVQQRAPGKCLKDRQALKEKINAGTLFPFVTDLEERNAIWQNLLRITTLIPSLYTFFEDIKFLMPLTKIMKRLLGETLGESIRQSLEEIFTGNEHKELLVQESESSGVIYAADLKVQVNMGIFQLWLFAARNFTDMLPETPRKEDSQPAPTTKEPNPAAWCAFATLAYNLGFNSDKICQMRRATPDRELARMVLLRARKAPRFKYDSAAFEEYQNQIIAMFTTAKEEPAPSVAATLYTDGYGEDMERRCGRAFENAYEDYRKVLFLRVMCDLDGEGNGISSLFVRVSIILAFFGQLIKDISGVVYLRGPVPLCSGVPSQTDMQVTPFLTQQNKAEDLRLRNEMLEKEVSVFRKQVPEIEDKFKRRLNKLESDNQQQQVEISRILKEKEVSEKEHRDKMQEVQILQAELSQCQSQLRITREHQHRITETAEEFHKLEAGLLQCKSELQITQDHRQKVAEEAQKLQAELDMAVNECKVAAGLKEEAEIRSKQGKIEELSQLNSRAKTCINSLKTKNDRFRTELDSKTAALDYKNGETKNLREEIQTLKQQMAIPHPQATAEQSTPNRIRIEYVEMLDDKASRSYFRDHTQEEVENFLKKQFRKDKFAFQEDGKGLALEKAFDYAERHHKIRLIPKGGEVVAQRNIGPSDQKKIRVNSGKVSDQVMADGESGA</sequence>
<feature type="coiled-coil region" evidence="1">
    <location>
        <begin position="624"/>
        <end position="711"/>
    </location>
</feature>
<evidence type="ECO:0000256" key="2">
    <source>
        <dbReference type="SAM" id="MobiDB-lite"/>
    </source>
</evidence>
<dbReference type="AlphaFoldDB" id="A0A1J9Q8F4"/>